<dbReference type="Pfam" id="PF00909">
    <property type="entry name" value="Ammonium_transp"/>
    <property type="match status" value="1"/>
</dbReference>
<evidence type="ECO:0000259" key="13">
    <source>
        <dbReference type="Pfam" id="PF00909"/>
    </source>
</evidence>
<dbReference type="Gene3D" id="1.10.3430.10">
    <property type="entry name" value="Ammonium transporter AmtB like domains"/>
    <property type="match status" value="2"/>
</dbReference>
<evidence type="ECO:0000256" key="6">
    <source>
        <dbReference type="ARBA" id="ARBA00022692"/>
    </source>
</evidence>
<dbReference type="GO" id="GO:0016324">
    <property type="term" value="C:apical plasma membrane"/>
    <property type="evidence" value="ECO:0007669"/>
    <property type="project" value="TreeGrafter"/>
</dbReference>
<comment type="subunit">
    <text evidence="3">Homotrimer.</text>
</comment>
<name>A0A8B9ZT35_9AVES</name>
<sequence>MERPRHQGMAKNTCMRWRLPLVCLLWEVAMIVLFGVFVRFGPEADAHWEEEKHQMNLTSDIENDFYFRYPSFQDVHVMIFVGFGFLMTFLKRYGFGAVGFNFLLAAFGIQWALLMQGWFHSFQNGKILIGVENLINADFCVGSVCVAFGAILGKTSPIQLLVMTLFQVTLFAVNEYILLNLLHVKDAGGSMTIHTFGAYFGLTVTRVLYRPNLEQSKDKQGSVYHSDLFAMIGTLYLWMYWPSFNSAISEHGDAQHRAAINTYCSLAACVLTTMAFSSMLQKKGKLDMVSREPRALEQCFVSLQHTPGPLSKRDGAREEPSREQGNKAPLPWLCTTFLHQGRSLPEAILTISILCRFIKAFDFTGSYKTRTPSVQGGFQAAGIFVSLLMAFAGGALVGAILKLPIWGDAADENCFEDDIYWEVPEDEESDVYHMHNPDKPASP</sequence>
<evidence type="ECO:0000313" key="14">
    <source>
        <dbReference type="Ensembl" id="ENSAZOP00000012834.1"/>
    </source>
</evidence>
<reference evidence="14" key="2">
    <citation type="submission" date="2025-09" db="UniProtKB">
        <authorList>
            <consortium name="Ensembl"/>
        </authorList>
    </citation>
    <scope>IDENTIFICATION</scope>
</reference>
<dbReference type="PANTHER" id="PTHR11730:SF30">
    <property type="entry name" value="AMMONIUM TRANSPORTER RH TYPE C"/>
    <property type="match status" value="1"/>
</dbReference>
<feature type="transmembrane region" description="Helical" evidence="12">
    <location>
        <begin position="260"/>
        <end position="280"/>
    </location>
</feature>
<feature type="transmembrane region" description="Helical" evidence="12">
    <location>
        <begin position="378"/>
        <end position="401"/>
    </location>
</feature>
<comment type="similarity">
    <text evidence="2">Belongs to the ammonium transporter (TC 2.A.49) family. Rh subfamily.</text>
</comment>
<accession>A0A8B9ZT35</accession>
<feature type="transmembrane region" description="Helical" evidence="12">
    <location>
        <begin position="21"/>
        <end position="40"/>
    </location>
</feature>
<dbReference type="Ensembl" id="ENSAZOT00000013777.1">
    <property type="protein sequence ID" value="ENSAZOP00000012834.1"/>
    <property type="gene ID" value="ENSAZOG00000008210.1"/>
</dbReference>
<evidence type="ECO:0000313" key="15">
    <source>
        <dbReference type="Proteomes" id="UP000694549"/>
    </source>
</evidence>
<dbReference type="SUPFAM" id="SSF111352">
    <property type="entry name" value="Ammonium transporter"/>
    <property type="match status" value="1"/>
</dbReference>
<keyword evidence="9" id="KW-0924">Ammonia transport</keyword>
<evidence type="ECO:0000256" key="7">
    <source>
        <dbReference type="ARBA" id="ARBA00022989"/>
    </source>
</evidence>
<evidence type="ECO:0000256" key="9">
    <source>
        <dbReference type="ARBA" id="ARBA00023177"/>
    </source>
</evidence>
<protein>
    <submittedName>
        <fullName evidence="14">Rh family C glycoprotein</fullName>
    </submittedName>
</protein>
<reference evidence="14" key="1">
    <citation type="submission" date="2025-08" db="UniProtKB">
        <authorList>
            <consortium name="Ensembl"/>
        </authorList>
    </citation>
    <scope>IDENTIFICATION</scope>
</reference>
<feature type="transmembrane region" description="Helical" evidence="12">
    <location>
        <begin position="134"/>
        <end position="153"/>
    </location>
</feature>
<dbReference type="GO" id="GO:0008519">
    <property type="term" value="F:ammonium channel activity"/>
    <property type="evidence" value="ECO:0007669"/>
    <property type="project" value="InterPro"/>
</dbReference>
<feature type="domain" description="Ammonium transporter AmtB-like" evidence="13">
    <location>
        <begin position="63"/>
        <end position="289"/>
    </location>
</feature>
<dbReference type="AlphaFoldDB" id="A0A8B9ZT35"/>
<dbReference type="PRINTS" id="PR00342">
    <property type="entry name" value="RHESUSRHD"/>
</dbReference>
<evidence type="ECO:0000256" key="3">
    <source>
        <dbReference type="ARBA" id="ARBA00011233"/>
    </source>
</evidence>
<evidence type="ECO:0000256" key="12">
    <source>
        <dbReference type="SAM" id="Phobius"/>
    </source>
</evidence>
<comment type="subcellular location">
    <subcellularLocation>
        <location evidence="1">Cell membrane</location>
        <topology evidence="1">Multi-pass membrane protein</topology>
    </subcellularLocation>
</comment>
<dbReference type="InterPro" id="IPR002229">
    <property type="entry name" value="RhesusRHD"/>
</dbReference>
<dbReference type="PANTHER" id="PTHR11730">
    <property type="entry name" value="AMMONIUM TRANSPORTER"/>
    <property type="match status" value="1"/>
</dbReference>
<keyword evidence="7 12" id="KW-1133">Transmembrane helix</keyword>
<dbReference type="InterPro" id="IPR029020">
    <property type="entry name" value="Ammonium/urea_transptr"/>
</dbReference>
<evidence type="ECO:0000256" key="5">
    <source>
        <dbReference type="ARBA" id="ARBA00022475"/>
    </source>
</evidence>
<evidence type="ECO:0000256" key="8">
    <source>
        <dbReference type="ARBA" id="ARBA00023136"/>
    </source>
</evidence>
<keyword evidence="15" id="KW-1185">Reference proteome</keyword>
<feature type="transmembrane region" description="Helical" evidence="12">
    <location>
        <begin position="65"/>
        <end position="86"/>
    </location>
</feature>
<feature type="transmembrane region" description="Helical" evidence="12">
    <location>
        <begin position="191"/>
        <end position="209"/>
    </location>
</feature>
<organism evidence="14 15">
    <name type="scientific">Anas zonorhyncha</name>
    <name type="common">Eastern spot-billed duck</name>
    <dbReference type="NCBI Taxonomy" id="75864"/>
    <lineage>
        <taxon>Eukaryota</taxon>
        <taxon>Metazoa</taxon>
        <taxon>Chordata</taxon>
        <taxon>Craniata</taxon>
        <taxon>Vertebrata</taxon>
        <taxon>Euteleostomi</taxon>
        <taxon>Archelosauria</taxon>
        <taxon>Archosauria</taxon>
        <taxon>Dinosauria</taxon>
        <taxon>Saurischia</taxon>
        <taxon>Theropoda</taxon>
        <taxon>Coelurosauria</taxon>
        <taxon>Aves</taxon>
        <taxon>Neognathae</taxon>
        <taxon>Galloanserae</taxon>
        <taxon>Anseriformes</taxon>
        <taxon>Anatidae</taxon>
        <taxon>Anatinae</taxon>
        <taxon>Anas</taxon>
    </lineage>
</organism>
<feature type="compositionally biased region" description="Basic and acidic residues" evidence="11">
    <location>
        <begin position="311"/>
        <end position="325"/>
    </location>
</feature>
<feature type="transmembrane region" description="Helical" evidence="12">
    <location>
        <begin position="160"/>
        <end position="179"/>
    </location>
</feature>
<keyword evidence="4" id="KW-0813">Transport</keyword>
<feature type="transmembrane region" description="Helical" evidence="12">
    <location>
        <begin position="221"/>
        <end position="240"/>
    </location>
</feature>
<dbReference type="GO" id="GO:0016323">
    <property type="term" value="C:basolateral plasma membrane"/>
    <property type="evidence" value="ECO:0007669"/>
    <property type="project" value="TreeGrafter"/>
</dbReference>
<evidence type="ECO:0000256" key="11">
    <source>
        <dbReference type="SAM" id="MobiDB-lite"/>
    </source>
</evidence>
<keyword evidence="10" id="KW-0325">Glycoprotein</keyword>
<dbReference type="InterPro" id="IPR024041">
    <property type="entry name" value="NH4_transpt_AmtB-like_dom"/>
</dbReference>
<feature type="region of interest" description="Disordered" evidence="11">
    <location>
        <begin position="305"/>
        <end position="327"/>
    </location>
</feature>
<proteinExistence type="inferred from homology"/>
<evidence type="ECO:0000256" key="2">
    <source>
        <dbReference type="ARBA" id="ARBA00011036"/>
    </source>
</evidence>
<evidence type="ECO:0000256" key="1">
    <source>
        <dbReference type="ARBA" id="ARBA00004651"/>
    </source>
</evidence>
<keyword evidence="6 12" id="KW-0812">Transmembrane</keyword>
<keyword evidence="5" id="KW-1003">Cell membrane</keyword>
<keyword evidence="8 12" id="KW-0472">Membrane</keyword>
<dbReference type="GO" id="GO:0097272">
    <property type="term" value="P:ammonium homeostasis"/>
    <property type="evidence" value="ECO:0007669"/>
    <property type="project" value="TreeGrafter"/>
</dbReference>
<dbReference type="Proteomes" id="UP000694549">
    <property type="component" value="Unplaced"/>
</dbReference>
<evidence type="ECO:0000256" key="4">
    <source>
        <dbReference type="ARBA" id="ARBA00022448"/>
    </source>
</evidence>
<feature type="transmembrane region" description="Helical" evidence="12">
    <location>
        <begin position="93"/>
        <end position="114"/>
    </location>
</feature>
<evidence type="ECO:0000256" key="10">
    <source>
        <dbReference type="ARBA" id="ARBA00023180"/>
    </source>
</evidence>